<dbReference type="PANTHER" id="PTHR43550:SF3">
    <property type="entry name" value="3-KETODIHYDROSPHINGOSINE REDUCTASE"/>
    <property type="match status" value="1"/>
</dbReference>
<name>A0A0U1M260_TALIS</name>
<protein>
    <recommendedName>
        <fullName evidence="3">NAD(P)-binding protein</fullName>
    </recommendedName>
</protein>
<evidence type="ECO:0008006" key="3">
    <source>
        <dbReference type="Google" id="ProtNLM"/>
    </source>
</evidence>
<dbReference type="GO" id="GO:0047560">
    <property type="term" value="F:3-dehydrosphinganine reductase activity"/>
    <property type="evidence" value="ECO:0007669"/>
    <property type="project" value="TreeGrafter"/>
</dbReference>
<reference evidence="1 2" key="1">
    <citation type="submission" date="2015-04" db="EMBL/GenBank/DDBJ databases">
        <authorList>
            <person name="Syromyatnikov M.Y."/>
            <person name="Popov V.N."/>
        </authorList>
    </citation>
    <scope>NUCLEOTIDE SEQUENCE [LARGE SCALE GENOMIC DNA]</scope>
    <source>
        <strain evidence="1">WF-38-12</strain>
    </source>
</reference>
<dbReference type="STRING" id="28573.A0A0U1M260"/>
<dbReference type="SUPFAM" id="SSF51735">
    <property type="entry name" value="NAD(P)-binding Rossmann-fold domains"/>
    <property type="match status" value="1"/>
</dbReference>
<dbReference type="EMBL" id="CVMT01000006">
    <property type="protein sequence ID" value="CRG89673.1"/>
    <property type="molecule type" value="Genomic_DNA"/>
</dbReference>
<evidence type="ECO:0000313" key="1">
    <source>
        <dbReference type="EMBL" id="CRG89673.1"/>
    </source>
</evidence>
<dbReference type="Gene3D" id="3.40.50.720">
    <property type="entry name" value="NAD(P)-binding Rossmann-like Domain"/>
    <property type="match status" value="1"/>
</dbReference>
<dbReference type="AlphaFoldDB" id="A0A0U1M260"/>
<dbReference type="Proteomes" id="UP000054383">
    <property type="component" value="Unassembled WGS sequence"/>
</dbReference>
<dbReference type="GO" id="GO:0005789">
    <property type="term" value="C:endoplasmic reticulum membrane"/>
    <property type="evidence" value="ECO:0007669"/>
    <property type="project" value="TreeGrafter"/>
</dbReference>
<dbReference type="InterPro" id="IPR036291">
    <property type="entry name" value="NAD(P)-bd_dom_sf"/>
</dbReference>
<organism evidence="1 2">
    <name type="scientific">Talaromyces islandicus</name>
    <name type="common">Penicillium islandicum</name>
    <dbReference type="NCBI Taxonomy" id="28573"/>
    <lineage>
        <taxon>Eukaryota</taxon>
        <taxon>Fungi</taxon>
        <taxon>Dikarya</taxon>
        <taxon>Ascomycota</taxon>
        <taxon>Pezizomycotina</taxon>
        <taxon>Eurotiomycetes</taxon>
        <taxon>Eurotiomycetidae</taxon>
        <taxon>Eurotiales</taxon>
        <taxon>Trichocomaceae</taxon>
        <taxon>Talaromyces</taxon>
        <taxon>Talaromyces sect. Islandici</taxon>
    </lineage>
</organism>
<dbReference type="InterPro" id="IPR002347">
    <property type="entry name" value="SDR_fam"/>
</dbReference>
<dbReference type="GO" id="GO:0006666">
    <property type="term" value="P:3-keto-sphinganine metabolic process"/>
    <property type="evidence" value="ECO:0007669"/>
    <property type="project" value="TreeGrafter"/>
</dbReference>
<dbReference type="OrthoDB" id="1933717at2759"/>
<sequence>MYLCNDKQDVFSVALNFTGESHDDTYPAISSNNGSHIGRAVFISGASKGIGRATAISYARAGASHITIAARSSLDEVEKSMLAVATQPLTILKLSLDVTNTNAVKEAAQRAIHPGGVRTDLALGMPESLHGSLKDTPELAADTFAWLTQKGRPWLGGRYVSANWDMAELESKEKEIVEGDKLKMRLVV</sequence>
<dbReference type="OMA" id="HITIAAR"/>
<proteinExistence type="predicted"/>
<gene>
    <name evidence="1" type="ORF">PISL3812_06712</name>
</gene>
<dbReference type="GO" id="GO:0030148">
    <property type="term" value="P:sphingolipid biosynthetic process"/>
    <property type="evidence" value="ECO:0007669"/>
    <property type="project" value="TreeGrafter"/>
</dbReference>
<accession>A0A0U1M260</accession>
<evidence type="ECO:0000313" key="2">
    <source>
        <dbReference type="Proteomes" id="UP000054383"/>
    </source>
</evidence>
<dbReference type="PANTHER" id="PTHR43550">
    <property type="entry name" value="3-KETODIHYDROSPHINGOSINE REDUCTASE"/>
    <property type="match status" value="1"/>
</dbReference>
<keyword evidence="2" id="KW-1185">Reference proteome</keyword>
<dbReference type="Pfam" id="PF00106">
    <property type="entry name" value="adh_short"/>
    <property type="match status" value="1"/>
</dbReference>